<gene>
    <name evidence="1" type="ORF">TGAM01_v208831</name>
</gene>
<protein>
    <submittedName>
        <fullName evidence="1">Uncharacterized protein</fullName>
    </submittedName>
</protein>
<sequence length="137" mass="15268">MVFIQCSRTPTTLAVVVQLVQDSGRCSCRSRSEPCYRSTINFVWDDVPNVPDAWTVFHLRGLDTILAVCRVQRRGDLGIFRPAFLFLATQSISTVKTTGSVFSPFNHCAIVYIIDYAVSCTAAPLEFCVDTTVSNRH</sequence>
<evidence type="ECO:0000313" key="1">
    <source>
        <dbReference type="EMBL" id="PON22348.1"/>
    </source>
</evidence>
<name>A0A2P4ZDI3_9HYPO</name>
<organism evidence="1 2">
    <name type="scientific">Trichoderma gamsii</name>
    <dbReference type="NCBI Taxonomy" id="398673"/>
    <lineage>
        <taxon>Eukaryota</taxon>
        <taxon>Fungi</taxon>
        <taxon>Dikarya</taxon>
        <taxon>Ascomycota</taxon>
        <taxon>Pezizomycotina</taxon>
        <taxon>Sordariomycetes</taxon>
        <taxon>Hypocreomycetidae</taxon>
        <taxon>Hypocreales</taxon>
        <taxon>Hypocreaceae</taxon>
        <taxon>Trichoderma</taxon>
    </lineage>
</organism>
<dbReference type="EMBL" id="JPDN02000039">
    <property type="protein sequence ID" value="PON22348.1"/>
    <property type="molecule type" value="Genomic_DNA"/>
</dbReference>
<dbReference type="RefSeq" id="XP_024404846.1">
    <property type="nucleotide sequence ID" value="XM_024550418.1"/>
</dbReference>
<comment type="caution">
    <text evidence="1">The sequence shown here is derived from an EMBL/GenBank/DDBJ whole genome shotgun (WGS) entry which is preliminary data.</text>
</comment>
<dbReference type="Proteomes" id="UP000054821">
    <property type="component" value="Unassembled WGS sequence"/>
</dbReference>
<accession>A0A2P4ZDI3</accession>
<dbReference type="AlphaFoldDB" id="A0A2P4ZDI3"/>
<dbReference type="GeneID" id="36347806"/>
<evidence type="ECO:0000313" key="2">
    <source>
        <dbReference type="Proteomes" id="UP000054821"/>
    </source>
</evidence>
<proteinExistence type="predicted"/>
<reference evidence="1 2" key="1">
    <citation type="journal article" date="2016" name="Genome Announc.">
        <title>Draft Whole-Genome Sequence of Trichoderma gamsii T6085, a Promising Biocontrol Agent of Fusarium Head Blight on Wheat.</title>
        <authorList>
            <person name="Baroncelli R."/>
            <person name="Zapparata A."/>
            <person name="Piaggeschi G."/>
            <person name="Sarrocco S."/>
            <person name="Vannacci G."/>
        </authorList>
    </citation>
    <scope>NUCLEOTIDE SEQUENCE [LARGE SCALE GENOMIC DNA]</scope>
    <source>
        <strain evidence="1 2">T6085</strain>
    </source>
</reference>
<keyword evidence="2" id="KW-1185">Reference proteome</keyword>